<dbReference type="PANTHER" id="PTHR42870">
    <property type="entry name" value="ACETYL-COA C-ACETYLTRANSFERASE"/>
    <property type="match status" value="1"/>
</dbReference>
<evidence type="ECO:0000313" key="2">
    <source>
        <dbReference type="EMBL" id="MFD1237529.1"/>
    </source>
</evidence>
<organism evidence="2 3">
    <name type="scientific">Pseudonocardia benzenivorans</name>
    <dbReference type="NCBI Taxonomy" id="228005"/>
    <lineage>
        <taxon>Bacteria</taxon>
        <taxon>Bacillati</taxon>
        <taxon>Actinomycetota</taxon>
        <taxon>Actinomycetes</taxon>
        <taxon>Pseudonocardiales</taxon>
        <taxon>Pseudonocardiaceae</taxon>
        <taxon>Pseudonocardia</taxon>
    </lineage>
</organism>
<keyword evidence="2" id="KW-0012">Acyltransferase</keyword>
<dbReference type="Proteomes" id="UP001597182">
    <property type="component" value="Unassembled WGS sequence"/>
</dbReference>
<protein>
    <submittedName>
        <fullName evidence="2">Thiolase family protein</fullName>
        <ecNumber evidence="2">2.3.1.-</ecNumber>
    </submittedName>
</protein>
<dbReference type="SUPFAM" id="SSF53901">
    <property type="entry name" value="Thiolase-like"/>
    <property type="match status" value="2"/>
</dbReference>
<comment type="caution">
    <text evidence="2">The sequence shown here is derived from an EMBL/GenBank/DDBJ whole genome shotgun (WGS) entry which is preliminary data.</text>
</comment>
<gene>
    <name evidence="2" type="ORF">ACFQ34_29955</name>
</gene>
<dbReference type="EMBL" id="JBHTMB010000294">
    <property type="protein sequence ID" value="MFD1237529.1"/>
    <property type="molecule type" value="Genomic_DNA"/>
</dbReference>
<keyword evidence="3" id="KW-1185">Reference proteome</keyword>
<dbReference type="Gene3D" id="3.40.47.10">
    <property type="match status" value="1"/>
</dbReference>
<dbReference type="Pfam" id="PF22691">
    <property type="entry name" value="Thiolase_C_1"/>
    <property type="match status" value="1"/>
</dbReference>
<dbReference type="EC" id="2.3.1.-" evidence="2"/>
<feature type="domain" description="Thiolase C-terminal" evidence="1">
    <location>
        <begin position="251"/>
        <end position="370"/>
    </location>
</feature>
<reference evidence="3" key="1">
    <citation type="journal article" date="2019" name="Int. J. Syst. Evol. Microbiol.">
        <title>The Global Catalogue of Microorganisms (GCM) 10K type strain sequencing project: providing services to taxonomists for standard genome sequencing and annotation.</title>
        <authorList>
            <consortium name="The Broad Institute Genomics Platform"/>
            <consortium name="The Broad Institute Genome Sequencing Center for Infectious Disease"/>
            <person name="Wu L."/>
            <person name="Ma J."/>
        </authorList>
    </citation>
    <scope>NUCLEOTIDE SEQUENCE [LARGE SCALE GENOMIC DNA]</scope>
    <source>
        <strain evidence="3">CCUG 49018</strain>
    </source>
</reference>
<keyword evidence="2" id="KW-0808">Transferase</keyword>
<name>A0ABW3VTS3_9PSEU</name>
<dbReference type="PIRSF" id="PIRSF000429">
    <property type="entry name" value="Ac-CoA_Ac_transf"/>
    <property type="match status" value="1"/>
</dbReference>
<dbReference type="PANTHER" id="PTHR42870:SF1">
    <property type="entry name" value="NON-SPECIFIC LIPID-TRANSFER PROTEIN-LIKE 2"/>
    <property type="match status" value="1"/>
</dbReference>
<dbReference type="RefSeq" id="WP_013673560.1">
    <property type="nucleotide sequence ID" value="NZ_BAABKS010000099.1"/>
</dbReference>
<sequence length="376" mass="40072">MISPGTATIVGAYNTKQARVLPGETSYSITLKAVQGALADAGLGLSDVDGLNVLPGLQYRNGSDAFGYALGIPTFWVGTAAPGPASVAEAALAIEAGMCTTVVIASGQAQVHTDKDSVAPWTRPENEFVECWGLMTPAEFALAAREYMHRFSVTQEQISYVASVIRNNGSRNPEAVYYGRGPFTTEDILASRMIADPYHLLDCCTTGEGGSALVLTSAERARDLPNRGVRVLGGGWDSWGPSYTHPPTYDQTAMWGRKAADAAFARAGLEREDIDVYEFYDNFSWEIIRYFEALRYCDVGEGADLVANGAIEVGGRYPVVTDGGTMSHSHTGESQRIQRVVQAVRQLRGTSAANQVEGAETAVVAQIGDVVVLGAA</sequence>
<accession>A0ABW3VTS3</accession>
<evidence type="ECO:0000313" key="3">
    <source>
        <dbReference type="Proteomes" id="UP001597182"/>
    </source>
</evidence>
<dbReference type="CDD" id="cd00829">
    <property type="entry name" value="SCP-x_thiolase"/>
    <property type="match status" value="1"/>
</dbReference>
<evidence type="ECO:0000259" key="1">
    <source>
        <dbReference type="Pfam" id="PF22691"/>
    </source>
</evidence>
<dbReference type="InterPro" id="IPR002155">
    <property type="entry name" value="Thiolase"/>
</dbReference>
<proteinExistence type="predicted"/>
<dbReference type="InterPro" id="IPR016039">
    <property type="entry name" value="Thiolase-like"/>
</dbReference>
<dbReference type="InterPro" id="IPR055140">
    <property type="entry name" value="Thiolase_C_2"/>
</dbReference>
<dbReference type="GO" id="GO:0016746">
    <property type="term" value="F:acyltransferase activity"/>
    <property type="evidence" value="ECO:0007669"/>
    <property type="project" value="UniProtKB-KW"/>
</dbReference>